<reference evidence="2" key="1">
    <citation type="submission" date="2005-08" db="EMBL/GenBank/DDBJ databases">
        <title>Complete sequence of Dechloromonas aromatica RCB.</title>
        <authorList>
            <person name="Salinero K.K."/>
            <person name="Copeland A."/>
            <person name="Lucas S."/>
            <person name="Lapidus A."/>
            <person name="Barry K."/>
            <person name="Detter J.C."/>
            <person name="Glavina T."/>
            <person name="Hammon N."/>
            <person name="Israni S."/>
            <person name="Pitluck S."/>
            <person name="Di Bartolo G."/>
            <person name="Trong S."/>
            <person name="Schmutz J."/>
            <person name="Larimer F."/>
            <person name="Land M."/>
            <person name="Ivanova N."/>
            <person name="Richardson P."/>
        </authorList>
    </citation>
    <scope>NUCLEOTIDE SEQUENCE</scope>
    <source>
        <strain evidence="2">RCB</strain>
    </source>
</reference>
<dbReference type="SUPFAM" id="SSF56300">
    <property type="entry name" value="Metallo-dependent phosphatases"/>
    <property type="match status" value="1"/>
</dbReference>
<dbReference type="Gene3D" id="3.60.21.10">
    <property type="match status" value="1"/>
</dbReference>
<keyword evidence="2" id="KW-0472">Membrane</keyword>
<dbReference type="eggNOG" id="COG1409">
    <property type="taxonomic scope" value="Bacteria"/>
</dbReference>
<evidence type="ECO:0000259" key="1">
    <source>
        <dbReference type="Pfam" id="PF00149"/>
    </source>
</evidence>
<dbReference type="KEGG" id="dar:Daro_2348"/>
<accession>Q47DJ7</accession>
<dbReference type="InterPro" id="IPR029052">
    <property type="entry name" value="Metallo-depent_PP-like"/>
</dbReference>
<proteinExistence type="predicted"/>
<dbReference type="STRING" id="159087.Daro_2348"/>
<name>Q47DJ7_DECAR</name>
<dbReference type="InterPro" id="IPR004843">
    <property type="entry name" value="Calcineurin-like_PHP"/>
</dbReference>
<dbReference type="GO" id="GO:0016787">
    <property type="term" value="F:hydrolase activity"/>
    <property type="evidence" value="ECO:0007669"/>
    <property type="project" value="InterPro"/>
</dbReference>
<gene>
    <name evidence="2" type="ordered locus">Daro_2348</name>
</gene>
<dbReference type="EMBL" id="CP000089">
    <property type="protein sequence ID" value="AAZ47084.1"/>
    <property type="molecule type" value="Genomic_DNA"/>
</dbReference>
<dbReference type="HOGENOM" id="CLU_046405_1_0_4"/>
<feature type="domain" description="Calcineurin-like phosphoesterase" evidence="1">
    <location>
        <begin position="37"/>
        <end position="264"/>
    </location>
</feature>
<sequence length="321" mass="36071">MTGWWSVAISRCILLRNLLPALALVAVAISAEAESWRFALIGDTPYSSHERSELPKMLSAIADSQVDVITHIGDIKSGASRCDDEVYADRFALFNASRAPFVFVPGDNEWTDCERLNNGAYEPLERLEKLRSLFWNSNQSLGQQTLTVERQPGSYPEHARFRLGPVLFVTLNLPGGNNNWGLTGEPRAEYAARNPVTLAWLKENFALARREKLSGIVLLFQANPGFSHHAQGLAHRGYRDFLDTLSAETLHFQGQVVAVHGDTHMNRIDHPMRDQAGRPIQNFIRIETFGYPFMGWTTGTIDTTSPALFRFENHPWPPKPD</sequence>
<dbReference type="Pfam" id="PF00149">
    <property type="entry name" value="Metallophos"/>
    <property type="match status" value="1"/>
</dbReference>
<evidence type="ECO:0000313" key="2">
    <source>
        <dbReference type="EMBL" id="AAZ47084.1"/>
    </source>
</evidence>
<dbReference type="AlphaFoldDB" id="Q47DJ7"/>
<organism evidence="2">
    <name type="scientific">Dechloromonas aromatica (strain RCB)</name>
    <dbReference type="NCBI Taxonomy" id="159087"/>
    <lineage>
        <taxon>Bacteria</taxon>
        <taxon>Pseudomonadati</taxon>
        <taxon>Pseudomonadota</taxon>
        <taxon>Betaproteobacteria</taxon>
        <taxon>Rhodocyclales</taxon>
        <taxon>Azonexaceae</taxon>
        <taxon>Dechloromonas</taxon>
    </lineage>
</organism>
<protein>
    <submittedName>
        <fullName evidence="2">Probable transmembrane protein</fullName>
    </submittedName>
</protein>
<keyword evidence="2" id="KW-0812">Transmembrane</keyword>
<dbReference type="OrthoDB" id="58809at2"/>